<dbReference type="GO" id="GO:0003700">
    <property type="term" value="F:DNA-binding transcription factor activity"/>
    <property type="evidence" value="ECO:0007669"/>
    <property type="project" value="InterPro"/>
</dbReference>
<dbReference type="GO" id="GO:0003677">
    <property type="term" value="F:DNA binding"/>
    <property type="evidence" value="ECO:0007669"/>
    <property type="project" value="UniProtKB-KW"/>
</dbReference>
<dbReference type="AlphaFoldDB" id="A0A160TT56"/>
<dbReference type="EMBL" id="CZRL01000094">
    <property type="protein sequence ID" value="CUS53043.1"/>
    <property type="molecule type" value="Genomic_DNA"/>
</dbReference>
<gene>
    <name evidence="5" type="ORF">MGWOODY_XGa2715</name>
</gene>
<keyword evidence="3" id="KW-0804">Transcription</keyword>
<keyword evidence="2" id="KW-0238">DNA-binding</keyword>
<dbReference type="CDD" id="cd07377">
    <property type="entry name" value="WHTH_GntR"/>
    <property type="match status" value="1"/>
</dbReference>
<organism evidence="5">
    <name type="scientific">hydrothermal vent metagenome</name>
    <dbReference type="NCBI Taxonomy" id="652676"/>
    <lineage>
        <taxon>unclassified sequences</taxon>
        <taxon>metagenomes</taxon>
        <taxon>ecological metagenomes</taxon>
    </lineage>
</organism>
<dbReference type="SUPFAM" id="SSF46785">
    <property type="entry name" value="Winged helix' DNA-binding domain"/>
    <property type="match status" value="1"/>
</dbReference>
<dbReference type="InterPro" id="IPR011711">
    <property type="entry name" value="GntR_C"/>
</dbReference>
<dbReference type="SMART" id="SM00345">
    <property type="entry name" value="HTH_GNTR"/>
    <property type="match status" value="1"/>
</dbReference>
<feature type="domain" description="HTH gntR-type" evidence="4">
    <location>
        <begin position="13"/>
        <end position="80"/>
    </location>
</feature>
<dbReference type="Gene3D" id="1.10.10.10">
    <property type="entry name" value="Winged helix-like DNA-binding domain superfamily/Winged helix DNA-binding domain"/>
    <property type="match status" value="1"/>
</dbReference>
<evidence type="ECO:0000256" key="3">
    <source>
        <dbReference type="ARBA" id="ARBA00023163"/>
    </source>
</evidence>
<dbReference type="Pfam" id="PF07729">
    <property type="entry name" value="FCD"/>
    <property type="match status" value="1"/>
</dbReference>
<dbReference type="SUPFAM" id="SSF48008">
    <property type="entry name" value="GntR ligand-binding domain-like"/>
    <property type="match status" value="1"/>
</dbReference>
<dbReference type="PROSITE" id="PS50949">
    <property type="entry name" value="HTH_GNTR"/>
    <property type="match status" value="1"/>
</dbReference>
<reference evidence="5" key="1">
    <citation type="submission" date="2015-10" db="EMBL/GenBank/DDBJ databases">
        <authorList>
            <person name="Gilbert D.G."/>
        </authorList>
    </citation>
    <scope>NUCLEOTIDE SEQUENCE</scope>
</reference>
<dbReference type="PRINTS" id="PR00035">
    <property type="entry name" value="HTHGNTR"/>
</dbReference>
<dbReference type="InterPro" id="IPR008920">
    <property type="entry name" value="TF_FadR/GntR_C"/>
</dbReference>
<proteinExistence type="predicted"/>
<dbReference type="Gene3D" id="1.20.120.530">
    <property type="entry name" value="GntR ligand-binding domain-like"/>
    <property type="match status" value="1"/>
</dbReference>
<keyword evidence="1" id="KW-0805">Transcription regulation</keyword>
<protein>
    <submittedName>
        <fullName evidence="5">Transcriptional regulator, GntR family</fullName>
    </submittedName>
</protein>
<dbReference type="InterPro" id="IPR000524">
    <property type="entry name" value="Tscrpt_reg_HTH_GntR"/>
</dbReference>
<sequence>MDATVTSLSQARCSLTTLAYEKLEELIVTLKLKPGSSHSENNLQQLIGIGRTPVREALQRLSREGLVEILPRKGIKITQVDYEGGFLRVELARTLLALMARTGAVRATSEQKQAFSDIAVAYDKVAQTPDLDSIMQLDKSMFELLCGACHNEHVCRATRLLVGENRRLRYIHFKKHADIPVFARIRAELARALVQGDPEAAEAIVHRRMDYIESTLKGRTQTSTK</sequence>
<name>A0A160TT56_9ZZZZ</name>
<evidence type="ECO:0000259" key="4">
    <source>
        <dbReference type="PROSITE" id="PS50949"/>
    </source>
</evidence>
<dbReference type="InterPro" id="IPR036388">
    <property type="entry name" value="WH-like_DNA-bd_sf"/>
</dbReference>
<evidence type="ECO:0000256" key="1">
    <source>
        <dbReference type="ARBA" id="ARBA00023015"/>
    </source>
</evidence>
<dbReference type="PANTHER" id="PTHR43537:SF45">
    <property type="entry name" value="GNTR FAMILY REGULATORY PROTEIN"/>
    <property type="match status" value="1"/>
</dbReference>
<evidence type="ECO:0000256" key="2">
    <source>
        <dbReference type="ARBA" id="ARBA00023125"/>
    </source>
</evidence>
<evidence type="ECO:0000313" key="5">
    <source>
        <dbReference type="EMBL" id="CUS53043.1"/>
    </source>
</evidence>
<dbReference type="Pfam" id="PF00392">
    <property type="entry name" value="GntR"/>
    <property type="match status" value="1"/>
</dbReference>
<accession>A0A160TT56</accession>
<dbReference type="SMART" id="SM00895">
    <property type="entry name" value="FCD"/>
    <property type="match status" value="1"/>
</dbReference>
<dbReference type="PANTHER" id="PTHR43537">
    <property type="entry name" value="TRANSCRIPTIONAL REGULATOR, GNTR FAMILY"/>
    <property type="match status" value="1"/>
</dbReference>
<dbReference type="InterPro" id="IPR036390">
    <property type="entry name" value="WH_DNA-bd_sf"/>
</dbReference>